<organism evidence="1 2">
    <name type="scientific">Candidatus Wildermuthbacteria bacterium RIFCSPHIGHO2_02_FULL_47_17</name>
    <dbReference type="NCBI Taxonomy" id="1802452"/>
    <lineage>
        <taxon>Bacteria</taxon>
        <taxon>Candidatus Wildermuthiibacteriota</taxon>
    </lineage>
</organism>
<evidence type="ECO:0000313" key="1">
    <source>
        <dbReference type="EMBL" id="OHA67427.1"/>
    </source>
</evidence>
<reference evidence="1 2" key="1">
    <citation type="journal article" date="2016" name="Nat. Commun.">
        <title>Thousands of microbial genomes shed light on interconnected biogeochemical processes in an aquifer system.</title>
        <authorList>
            <person name="Anantharaman K."/>
            <person name="Brown C.T."/>
            <person name="Hug L.A."/>
            <person name="Sharon I."/>
            <person name="Castelle C.J."/>
            <person name="Probst A.J."/>
            <person name="Thomas B.C."/>
            <person name="Singh A."/>
            <person name="Wilkins M.J."/>
            <person name="Karaoz U."/>
            <person name="Brodie E.L."/>
            <person name="Williams K.H."/>
            <person name="Hubbard S.S."/>
            <person name="Banfield J.F."/>
        </authorList>
    </citation>
    <scope>NUCLEOTIDE SEQUENCE [LARGE SCALE GENOMIC DNA]</scope>
</reference>
<sequence>MKILGVELYGITMPNTIQLREYSRSSGRDGIVHNIARLLGNLTSQLLGNIYPTRFLSPSLKGAGMHGAIPISVEPRTCRRAAPYTTLFRGRGKMKRCHWAEIAPRRVLFNSDLILCRESP</sequence>
<dbReference type="EMBL" id="MHTX01000040">
    <property type="protein sequence ID" value="OHA67427.1"/>
    <property type="molecule type" value="Genomic_DNA"/>
</dbReference>
<accession>A0A1G2R3X4</accession>
<protein>
    <submittedName>
        <fullName evidence="1">Uncharacterized protein</fullName>
    </submittedName>
</protein>
<proteinExistence type="predicted"/>
<dbReference type="Proteomes" id="UP000179258">
    <property type="component" value="Unassembled WGS sequence"/>
</dbReference>
<evidence type="ECO:0000313" key="2">
    <source>
        <dbReference type="Proteomes" id="UP000179258"/>
    </source>
</evidence>
<dbReference type="AlphaFoldDB" id="A0A1G2R3X4"/>
<comment type="caution">
    <text evidence="1">The sequence shown here is derived from an EMBL/GenBank/DDBJ whole genome shotgun (WGS) entry which is preliminary data.</text>
</comment>
<gene>
    <name evidence="1" type="ORF">A3D59_01935</name>
</gene>
<name>A0A1G2R3X4_9BACT</name>